<reference evidence="2" key="1">
    <citation type="submission" date="2016-05" db="EMBL/GenBank/DDBJ databases">
        <title>Comparative genomics of biotechnologically important yeasts.</title>
        <authorList>
            <consortium name="DOE Joint Genome Institute"/>
            <person name="Riley R."/>
            <person name="Haridas S."/>
            <person name="Wolfe K.H."/>
            <person name="Lopes M.R."/>
            <person name="Hittinger C.T."/>
            <person name="Goker M."/>
            <person name="Salamov A."/>
            <person name="Wisecaver J."/>
            <person name="Long T.M."/>
            <person name="Aerts A.L."/>
            <person name="Barry K."/>
            <person name="Choi C."/>
            <person name="Clum A."/>
            <person name="Coughlan A.Y."/>
            <person name="Deshpande S."/>
            <person name="Douglass A.P."/>
            <person name="Hanson S.J."/>
            <person name="Klenk H.-P."/>
            <person name="Labutti K."/>
            <person name="Lapidus A."/>
            <person name="Lindquist E."/>
            <person name="Lipzen A."/>
            <person name="Meier-Kolthoff J.P."/>
            <person name="Ohm R.A."/>
            <person name="Otillar R.P."/>
            <person name="Pangilinan J."/>
            <person name="Peng Y."/>
            <person name="Rokas A."/>
            <person name="Rosa C.A."/>
            <person name="Scheuner C."/>
            <person name="Sibirny A.A."/>
            <person name="Slot J.C."/>
            <person name="Stielow J.B."/>
            <person name="Sun H."/>
            <person name="Kurtzman C.P."/>
            <person name="Blackwell M."/>
            <person name="Grigoriev I.V."/>
            <person name="Jeffries T.W."/>
        </authorList>
    </citation>
    <scope>NUCLEOTIDE SEQUENCE [LARGE SCALE GENOMIC DNA]</scope>
    <source>
        <strain evidence="2">NRRL Y-12698</strain>
    </source>
</reference>
<dbReference type="EMBL" id="KV454430">
    <property type="protein sequence ID" value="ODQ80454.1"/>
    <property type="molecule type" value="Genomic_DNA"/>
</dbReference>
<protein>
    <submittedName>
        <fullName evidence="1">Uncharacterized protein</fullName>
    </submittedName>
</protein>
<proteinExistence type="predicted"/>
<dbReference type="SUPFAM" id="SSF53474">
    <property type="entry name" value="alpha/beta-Hydrolases"/>
    <property type="match status" value="1"/>
</dbReference>
<dbReference type="STRING" id="984486.A0A1E3QSH3"/>
<dbReference type="Gene3D" id="3.40.50.1820">
    <property type="entry name" value="alpha/beta hydrolase"/>
    <property type="match status" value="1"/>
</dbReference>
<dbReference type="InterPro" id="IPR029058">
    <property type="entry name" value="AB_hydrolase_fold"/>
</dbReference>
<organism evidence="1 2">
    <name type="scientific">Babjeviella inositovora NRRL Y-12698</name>
    <dbReference type="NCBI Taxonomy" id="984486"/>
    <lineage>
        <taxon>Eukaryota</taxon>
        <taxon>Fungi</taxon>
        <taxon>Dikarya</taxon>
        <taxon>Ascomycota</taxon>
        <taxon>Saccharomycotina</taxon>
        <taxon>Pichiomycetes</taxon>
        <taxon>Serinales incertae sedis</taxon>
        <taxon>Babjeviella</taxon>
    </lineage>
</organism>
<dbReference type="AlphaFoldDB" id="A0A1E3QSH3"/>
<dbReference type="RefSeq" id="XP_018985782.1">
    <property type="nucleotide sequence ID" value="XM_019131726.1"/>
</dbReference>
<accession>A0A1E3QSH3</accession>
<feature type="non-terminal residue" evidence="1">
    <location>
        <position position="1"/>
    </location>
</feature>
<evidence type="ECO:0000313" key="1">
    <source>
        <dbReference type="EMBL" id="ODQ80454.1"/>
    </source>
</evidence>
<dbReference type="GeneID" id="30149579"/>
<name>A0A1E3QSH3_9ASCO</name>
<keyword evidence="2" id="KW-1185">Reference proteome</keyword>
<evidence type="ECO:0000313" key="2">
    <source>
        <dbReference type="Proteomes" id="UP000094336"/>
    </source>
</evidence>
<dbReference type="OrthoDB" id="408631at2759"/>
<sequence length="160" mass="17882">LGDQEDEGTIFSLTTLNVTTEAEVRSYVSNVFPGMSSSLSDQFLNMLSPQNKRVVSLFGDVVFQAPRRFMLNHTPDVSRYTFLSQQLKGLPIVGTFHANDITWQYLASGSGSLVYRNAFIAFGNNIMYINAVGLFTGKDNSRLAQMSFLNNNYQDIFVLV</sequence>
<gene>
    <name evidence="1" type="ORF">BABINDRAFT_35652</name>
</gene>
<dbReference type="Proteomes" id="UP000094336">
    <property type="component" value="Unassembled WGS sequence"/>
</dbReference>